<dbReference type="GeneID" id="106168953"/>
<evidence type="ECO:0000256" key="3">
    <source>
        <dbReference type="SAM" id="SignalP"/>
    </source>
</evidence>
<dbReference type="PANTHER" id="PTHR14949">
    <property type="entry name" value="EGF-LIKE-DOMAIN, MULTIPLE 7, 8"/>
    <property type="match status" value="1"/>
</dbReference>
<evidence type="ECO:0000313" key="5">
    <source>
        <dbReference type="Proteomes" id="UP000085678"/>
    </source>
</evidence>
<evidence type="ECO:0000256" key="2">
    <source>
        <dbReference type="ARBA" id="ARBA00023157"/>
    </source>
</evidence>
<keyword evidence="5" id="KW-1185">Reference proteome</keyword>
<dbReference type="InterPro" id="IPR057774">
    <property type="entry name" value="D8C_UMOD/GP2/OIT3-like"/>
</dbReference>
<reference evidence="6" key="1">
    <citation type="submission" date="2025-08" db="UniProtKB">
        <authorList>
            <consortium name="RefSeq"/>
        </authorList>
    </citation>
    <scope>IDENTIFICATION</scope>
    <source>
        <tissue evidence="6">Gonads</tissue>
    </source>
</reference>
<name>A0A1S3J096_LINAN</name>
<dbReference type="AlphaFoldDB" id="A0A1S3J096"/>
<evidence type="ECO:0000259" key="4">
    <source>
        <dbReference type="PROSITE" id="PS51233"/>
    </source>
</evidence>
<feature type="chain" id="PRO_5010313748" evidence="3">
    <location>
        <begin position="17"/>
        <end position="970"/>
    </location>
</feature>
<dbReference type="Pfam" id="PF00094">
    <property type="entry name" value="VWD"/>
    <property type="match status" value="1"/>
</dbReference>
<evidence type="ECO:0000256" key="1">
    <source>
        <dbReference type="ARBA" id="ARBA00022729"/>
    </source>
</evidence>
<keyword evidence="2" id="KW-1015">Disulfide bond</keyword>
<dbReference type="STRING" id="7574.A0A1S3J096"/>
<dbReference type="GO" id="GO:0005102">
    <property type="term" value="F:signaling receptor binding"/>
    <property type="evidence" value="ECO:0007669"/>
    <property type="project" value="TreeGrafter"/>
</dbReference>
<evidence type="ECO:0000313" key="6">
    <source>
        <dbReference type="RefSeq" id="XP_013403671.1"/>
    </source>
</evidence>
<dbReference type="RefSeq" id="XP_013403671.1">
    <property type="nucleotide sequence ID" value="XM_013548217.1"/>
</dbReference>
<dbReference type="Proteomes" id="UP000085678">
    <property type="component" value="Unplaced"/>
</dbReference>
<dbReference type="SMART" id="SM00216">
    <property type="entry name" value="VWD"/>
    <property type="match status" value="1"/>
</dbReference>
<sequence>MATLILLALIAGLMAADPDPCTNYVTLDDDRRMAHNTVKYDSCIFKDHQLKTLWYRMVSTTNNKLVSLRMYQQCPTTQSCGTDRPVWLKGTHPTVADGIVSRKACVPNFTEEYKPCCRREIDIRVKNCGAYFVYQLNKTHICEEVYCSAKYPSLLRRPKLRGPKILKTAQGVEEFRFGCHIPYPAHDADVFFMVRWLFDGKPSPVAPMSQIYYVNGTSRVHYMKDIHMLPAAYHMNKHVSCSVQPFFYPQWSNPHGGKLWESNSYFAGIQFNPPVVRVEEKMQAVKVKVISTIPVLCKIPNADPSKCVVDFNLDLGEGNEVVAEECSLQLTRAHWRDRRKRATVSTKLLSVRDFVSDGTKNVSAVFQKLSAVQAPLFHQLQPPDIRVESSSDATAMCSCTGDPHCTPFDRKETFHMYSVGEFVLAKSTSRPFEVHMRTWKCNSRGASCICGVAAREGNDVILIDGCHSVGLKMKQMRVTTHVKSNSQLAAGTRIKRNKDGRIIEVFFTSGAYLKVLSNRRSLGVYLTVPSDDFENTAGICGVFNGNGSDDLTGSDGVKHRFERIPYVFTESWRIQKGHSLFDQLPPPEPSASTNNPAFCQCNRRTGNIDCRPENRQRNPVRKINRNKDITDEVNRKSRLRRSTTFTDTATDSDMTYNYDYGDLNATAVNVKWSSSAQMKAAIKLCTDAAKASSAFTPCEKSGLVNVQEIVDGCVDDMKITNGDKTYLDSVASTFDTICQEEILKDPKYYTAQPDEASDPTVTWGTTGTMGIPSFISNMCSTPCKNGTCVNGACVCDKNCVGDDCSVDTTKPPIAFGLTRSDACDIRTRPCRLVFLVMGNVADTPGLWCRVKERVNLGPFGGVLRMFRTKGHFQSYAEVSCEIPESPVHKGLKTSSTYQISVSSDGTTWSSDVTFVVYDSLCQICGADGTCTLKSRTCSINGKCYAAGEHNPVNRGSMCIPSLTASDWSST</sequence>
<dbReference type="Pfam" id="PF26129">
    <property type="entry name" value="Vwde"/>
    <property type="match status" value="1"/>
</dbReference>
<dbReference type="InterPro" id="IPR058727">
    <property type="entry name" value="Helical_Vwde"/>
</dbReference>
<keyword evidence="1 3" id="KW-0732">Signal</keyword>
<dbReference type="Pfam" id="PF23283">
    <property type="entry name" value="D8C_UMOD"/>
    <property type="match status" value="1"/>
</dbReference>
<dbReference type="PROSITE" id="PS51233">
    <property type="entry name" value="VWFD"/>
    <property type="match status" value="1"/>
</dbReference>
<organism evidence="5 6">
    <name type="scientific">Lingula anatina</name>
    <name type="common">Brachiopod</name>
    <name type="synonym">Lingula unguis</name>
    <dbReference type="NCBI Taxonomy" id="7574"/>
    <lineage>
        <taxon>Eukaryota</taxon>
        <taxon>Metazoa</taxon>
        <taxon>Spiralia</taxon>
        <taxon>Lophotrochozoa</taxon>
        <taxon>Brachiopoda</taxon>
        <taxon>Linguliformea</taxon>
        <taxon>Lingulata</taxon>
        <taxon>Lingulida</taxon>
        <taxon>Linguloidea</taxon>
        <taxon>Lingulidae</taxon>
        <taxon>Lingula</taxon>
    </lineage>
</organism>
<accession>A0A1S3J096</accession>
<gene>
    <name evidence="6" type="primary">LOC106168953</name>
</gene>
<feature type="domain" description="VWFD" evidence="4">
    <location>
        <begin position="395"/>
        <end position="580"/>
    </location>
</feature>
<dbReference type="GO" id="GO:0005576">
    <property type="term" value="C:extracellular region"/>
    <property type="evidence" value="ECO:0007669"/>
    <property type="project" value="TreeGrafter"/>
</dbReference>
<feature type="signal peptide" evidence="3">
    <location>
        <begin position="1"/>
        <end position="16"/>
    </location>
</feature>
<dbReference type="KEGG" id="lak:106168953"/>
<dbReference type="InParanoid" id="A0A1S3J096"/>
<protein>
    <submittedName>
        <fullName evidence="6">von Willebrand factor D and EGF domain-containing protein-like isoform X1</fullName>
    </submittedName>
</protein>
<proteinExistence type="predicted"/>
<dbReference type="GO" id="GO:0009986">
    <property type="term" value="C:cell surface"/>
    <property type="evidence" value="ECO:0007669"/>
    <property type="project" value="TreeGrafter"/>
</dbReference>
<dbReference type="PANTHER" id="PTHR14949:SF54">
    <property type="entry name" value="VWFD DOMAIN-CONTAINING PROTEIN"/>
    <property type="match status" value="1"/>
</dbReference>
<dbReference type="InterPro" id="IPR050969">
    <property type="entry name" value="Dev_Signal_Modulators"/>
</dbReference>
<dbReference type="OrthoDB" id="10021943at2759"/>
<dbReference type="InterPro" id="IPR001846">
    <property type="entry name" value="VWF_type-D"/>
</dbReference>